<keyword evidence="3" id="KW-0732">Signal</keyword>
<evidence type="ECO:0000256" key="8">
    <source>
        <dbReference type="ARBA" id="ARBA00038159"/>
    </source>
</evidence>
<keyword evidence="4 10" id="KW-1133">Transmembrane helix</keyword>
<evidence type="ECO:0000256" key="6">
    <source>
        <dbReference type="ARBA" id="ARBA00023180"/>
    </source>
</evidence>
<reference evidence="12 13" key="1">
    <citation type="journal article" date="2018" name="Nat. Ecol. Evol.">
        <title>Pezizomycetes genomes reveal the molecular basis of ectomycorrhizal truffle lifestyle.</title>
        <authorList>
            <person name="Murat C."/>
            <person name="Payen T."/>
            <person name="Noel B."/>
            <person name="Kuo A."/>
            <person name="Morin E."/>
            <person name="Chen J."/>
            <person name="Kohler A."/>
            <person name="Krizsan K."/>
            <person name="Balestrini R."/>
            <person name="Da Silva C."/>
            <person name="Montanini B."/>
            <person name="Hainaut M."/>
            <person name="Levati E."/>
            <person name="Barry K.W."/>
            <person name="Belfiori B."/>
            <person name="Cichocki N."/>
            <person name="Clum A."/>
            <person name="Dockter R.B."/>
            <person name="Fauchery L."/>
            <person name="Guy J."/>
            <person name="Iotti M."/>
            <person name="Le Tacon F."/>
            <person name="Lindquist E.A."/>
            <person name="Lipzen A."/>
            <person name="Malagnac F."/>
            <person name="Mello A."/>
            <person name="Molinier V."/>
            <person name="Miyauchi S."/>
            <person name="Poulain J."/>
            <person name="Riccioni C."/>
            <person name="Rubini A."/>
            <person name="Sitrit Y."/>
            <person name="Splivallo R."/>
            <person name="Traeger S."/>
            <person name="Wang M."/>
            <person name="Zifcakova L."/>
            <person name="Wipf D."/>
            <person name="Zambonelli A."/>
            <person name="Paolocci F."/>
            <person name="Nowrousian M."/>
            <person name="Ottonello S."/>
            <person name="Baldrian P."/>
            <person name="Spatafora J.W."/>
            <person name="Henrissat B."/>
            <person name="Nagy L.G."/>
            <person name="Aury J.M."/>
            <person name="Wincker P."/>
            <person name="Grigoriev I.V."/>
            <person name="Bonfante P."/>
            <person name="Martin F.M."/>
        </authorList>
    </citation>
    <scope>NUCLEOTIDE SEQUENCE [LARGE SCALE GENOMIC DNA]</scope>
    <source>
        <strain evidence="12 13">CCBAS932</strain>
    </source>
</reference>
<evidence type="ECO:0000256" key="5">
    <source>
        <dbReference type="ARBA" id="ARBA00023136"/>
    </source>
</evidence>
<keyword evidence="2 10" id="KW-0812">Transmembrane</keyword>
<comment type="subcellular location">
    <subcellularLocation>
        <location evidence="1">Membrane</location>
        <topology evidence="1">Single-pass type I membrane protein</topology>
    </subcellularLocation>
</comment>
<proteinExistence type="inferred from homology"/>
<gene>
    <name evidence="12" type="ORF">P167DRAFT_606175</name>
</gene>
<keyword evidence="5 10" id="KW-0472">Membrane</keyword>
<organism evidence="12 13">
    <name type="scientific">Morchella conica CCBAS932</name>
    <dbReference type="NCBI Taxonomy" id="1392247"/>
    <lineage>
        <taxon>Eukaryota</taxon>
        <taxon>Fungi</taxon>
        <taxon>Dikarya</taxon>
        <taxon>Ascomycota</taxon>
        <taxon>Pezizomycotina</taxon>
        <taxon>Pezizomycetes</taxon>
        <taxon>Pezizales</taxon>
        <taxon>Morchellaceae</taxon>
        <taxon>Morchella</taxon>
    </lineage>
</organism>
<evidence type="ECO:0000256" key="4">
    <source>
        <dbReference type="ARBA" id="ARBA00022989"/>
    </source>
</evidence>
<comment type="function">
    <text evidence="7">May be involved in telomere capping.</text>
</comment>
<evidence type="ECO:0000256" key="3">
    <source>
        <dbReference type="ARBA" id="ARBA00022729"/>
    </source>
</evidence>
<dbReference type="EMBL" id="ML119133">
    <property type="protein sequence ID" value="RPB11762.1"/>
    <property type="molecule type" value="Genomic_DNA"/>
</dbReference>
<name>A0A3N4KR27_9PEZI</name>
<evidence type="ECO:0000259" key="11">
    <source>
        <dbReference type="Pfam" id="PF25506"/>
    </source>
</evidence>
<keyword evidence="6" id="KW-0325">Glycoprotein</keyword>
<dbReference type="PANTHER" id="PTHR35518:SF2">
    <property type="entry name" value="MAINTENANCE OF TELOMERE CAPPING PROTEIN 6"/>
    <property type="match status" value="1"/>
</dbReference>
<dbReference type="STRING" id="1392247.A0A3N4KR27"/>
<dbReference type="InterPro" id="IPR051008">
    <property type="entry name" value="Telomere_Capping_Maintenance"/>
</dbReference>
<evidence type="ECO:0000256" key="7">
    <source>
        <dbReference type="ARBA" id="ARBA00037703"/>
    </source>
</evidence>
<dbReference type="SUPFAM" id="SSF56436">
    <property type="entry name" value="C-type lectin-like"/>
    <property type="match status" value="1"/>
</dbReference>
<dbReference type="Proteomes" id="UP000277580">
    <property type="component" value="Unassembled WGS sequence"/>
</dbReference>
<dbReference type="InterPro" id="IPR016187">
    <property type="entry name" value="CTDL_fold"/>
</dbReference>
<dbReference type="AlphaFoldDB" id="A0A3N4KR27"/>
<dbReference type="InParanoid" id="A0A3N4KR27"/>
<dbReference type="Pfam" id="PF25506">
    <property type="entry name" value="TIM-barrel_MTC6"/>
    <property type="match status" value="1"/>
</dbReference>
<evidence type="ECO:0000256" key="10">
    <source>
        <dbReference type="SAM" id="Phobius"/>
    </source>
</evidence>
<feature type="transmembrane region" description="Helical" evidence="10">
    <location>
        <begin position="498"/>
        <end position="518"/>
    </location>
</feature>
<dbReference type="FunCoup" id="A0A3N4KR27">
    <property type="interactions" value="11"/>
</dbReference>
<dbReference type="InterPro" id="IPR057530">
    <property type="entry name" value="TIM-barrel_MTC6"/>
</dbReference>
<keyword evidence="13" id="KW-1185">Reference proteome</keyword>
<feature type="domain" description="MTC6 partial TIM-barrel" evidence="11">
    <location>
        <begin position="14"/>
        <end position="348"/>
    </location>
</feature>
<evidence type="ECO:0000256" key="2">
    <source>
        <dbReference type="ARBA" id="ARBA00022692"/>
    </source>
</evidence>
<evidence type="ECO:0000313" key="12">
    <source>
        <dbReference type="EMBL" id="RPB11762.1"/>
    </source>
</evidence>
<evidence type="ECO:0000256" key="1">
    <source>
        <dbReference type="ARBA" id="ARBA00004479"/>
    </source>
</evidence>
<protein>
    <recommendedName>
        <fullName evidence="9">Maintenance of telomere capping protein 6</fullName>
    </recommendedName>
</protein>
<dbReference type="PANTHER" id="PTHR35518">
    <property type="entry name" value="MAINTENANCE OF TELOMOERE CAPPING"/>
    <property type="match status" value="1"/>
</dbReference>
<dbReference type="OrthoDB" id="5573651at2759"/>
<evidence type="ECO:0000313" key="13">
    <source>
        <dbReference type="Proteomes" id="UP000277580"/>
    </source>
</evidence>
<sequence length="551" mass="59351">MASWSPTISPDAVSENWSTVLLSLRDLRRDVPINYNQYPGIALTPACFADGSYTEDRAACVANLIAIGYRSFLLDLYLDGESGGWGICPVADTASSTPTTTPAAAATASLLPRQSAPAYTCTPSFNATSLLTIFDTWMTGTNTDLGARILLLTLSLHPAATTTTTNSSSSTTLTAPPQPLTSTLKSANILADAYTPTQLLSDRRNLNSSWHDDDTATTNTTYFTTLLAADDTVSTPDGWPSESYLEFKLRKRVLITFGNVSAAVSAVYDPAATADNAAIFPAGYIGAPAPYNASTPPQCFYNPSNISIAAGNSSWAQALTTTTTTNITALINCGYSTLLNPAVGAANTTASLDTRFRDYEAHIRATAAWAWADNQPQNTTGRKPSFRCAAMRVSDGRWFVADCNEWRRAACRVSGQPYDWTLTPTPLPYASLPPCISTPRTPLENTHLHTLLLHTSNLPSTDSIWLDLNSLSTDSCWVSGGANASCPYTDGDEGRREVIVSAVAAVIVLVVFGLMWFAKGASWRVERSRRRRRRAAKKRVREGVEYEGVPS</sequence>
<evidence type="ECO:0000256" key="9">
    <source>
        <dbReference type="ARBA" id="ARBA00039865"/>
    </source>
</evidence>
<comment type="similarity">
    <text evidence="8">Belongs to the MTC6 family.</text>
</comment>
<dbReference type="GO" id="GO:0016020">
    <property type="term" value="C:membrane"/>
    <property type="evidence" value="ECO:0007669"/>
    <property type="project" value="UniProtKB-SubCell"/>
</dbReference>
<accession>A0A3N4KR27</accession>